<dbReference type="EMBL" id="JAVDWO010000001">
    <property type="protein sequence ID" value="MDR7191658.1"/>
    <property type="molecule type" value="Genomic_DNA"/>
</dbReference>
<feature type="transmembrane region" description="Helical" evidence="1">
    <location>
        <begin position="40"/>
        <end position="58"/>
    </location>
</feature>
<accession>A0ABU1XSE0</accession>
<protein>
    <submittedName>
        <fullName evidence="2">Uncharacterized protein</fullName>
    </submittedName>
</protein>
<evidence type="ECO:0000313" key="3">
    <source>
        <dbReference type="Proteomes" id="UP001256588"/>
    </source>
</evidence>
<gene>
    <name evidence="2" type="ORF">J2W68_000360</name>
</gene>
<dbReference type="RefSeq" id="WP_310232130.1">
    <property type="nucleotide sequence ID" value="NZ_JAVDWO010000001.1"/>
</dbReference>
<keyword evidence="1" id="KW-0472">Membrane</keyword>
<evidence type="ECO:0000313" key="2">
    <source>
        <dbReference type="EMBL" id="MDR7191658.1"/>
    </source>
</evidence>
<keyword evidence="3" id="KW-1185">Reference proteome</keyword>
<organism evidence="2 3">
    <name type="scientific">Luteimonas terrae</name>
    <dbReference type="NCBI Taxonomy" id="1530191"/>
    <lineage>
        <taxon>Bacteria</taxon>
        <taxon>Pseudomonadati</taxon>
        <taxon>Pseudomonadota</taxon>
        <taxon>Gammaproteobacteria</taxon>
        <taxon>Lysobacterales</taxon>
        <taxon>Lysobacteraceae</taxon>
        <taxon>Luteimonas</taxon>
    </lineage>
</organism>
<feature type="transmembrane region" description="Helical" evidence="1">
    <location>
        <begin position="153"/>
        <end position="169"/>
    </location>
</feature>
<sequence>MNDFDDLLRHAWQAAQPSTDSAALIRRVRRHRLRLKLRRALEIAITLGAVAMLLRPLAGAAVTPAYWLVMPFFVVYMPAAWWLLLRASRAPVEAAALDVSSYARVRLTQLRTGLRELRITRVAVLTLLGYAGAVVVGAFLLGDAPWREAASQLLLAAAAWSAALLWFCARRRRHALREYRAMRRLT</sequence>
<proteinExistence type="predicted"/>
<evidence type="ECO:0000256" key="1">
    <source>
        <dbReference type="SAM" id="Phobius"/>
    </source>
</evidence>
<reference evidence="2 3" key="1">
    <citation type="submission" date="2023-07" db="EMBL/GenBank/DDBJ databases">
        <title>Sorghum-associated microbial communities from plants grown in Nebraska, USA.</title>
        <authorList>
            <person name="Schachtman D."/>
        </authorList>
    </citation>
    <scope>NUCLEOTIDE SEQUENCE [LARGE SCALE GENOMIC DNA]</scope>
    <source>
        <strain evidence="2 3">4099</strain>
    </source>
</reference>
<feature type="transmembrane region" description="Helical" evidence="1">
    <location>
        <begin position="119"/>
        <end position="141"/>
    </location>
</feature>
<comment type="caution">
    <text evidence="2">The sequence shown here is derived from an EMBL/GenBank/DDBJ whole genome shotgun (WGS) entry which is preliminary data.</text>
</comment>
<feature type="transmembrane region" description="Helical" evidence="1">
    <location>
        <begin position="64"/>
        <end position="84"/>
    </location>
</feature>
<keyword evidence="1" id="KW-1133">Transmembrane helix</keyword>
<name>A0ABU1XSE0_9GAMM</name>
<keyword evidence="1" id="KW-0812">Transmembrane</keyword>
<dbReference type="Proteomes" id="UP001256588">
    <property type="component" value="Unassembled WGS sequence"/>
</dbReference>